<evidence type="ECO:0000256" key="3">
    <source>
        <dbReference type="ARBA" id="ARBA00022741"/>
    </source>
</evidence>
<dbReference type="InterPro" id="IPR004525">
    <property type="entry name" value="EpmA"/>
</dbReference>
<comment type="subunit">
    <text evidence="1">Homodimer.</text>
</comment>
<dbReference type="SUPFAM" id="SSF55681">
    <property type="entry name" value="Class II aaRS and biotin synthetases"/>
    <property type="match status" value="1"/>
</dbReference>
<dbReference type="NCBIfam" id="TIGR00462">
    <property type="entry name" value="genX"/>
    <property type="match status" value="1"/>
</dbReference>
<evidence type="ECO:0000313" key="8">
    <source>
        <dbReference type="Proteomes" id="UP000249396"/>
    </source>
</evidence>
<dbReference type="InterPro" id="IPR004364">
    <property type="entry name" value="Aa-tRNA-synt_II"/>
</dbReference>
<dbReference type="FunFam" id="3.30.930.10:FF:000017">
    <property type="entry name" value="Elongation factor P--(R)-beta-lysine ligase"/>
    <property type="match status" value="1"/>
</dbReference>
<evidence type="ECO:0000313" key="7">
    <source>
        <dbReference type="EMBL" id="PZN82795.1"/>
    </source>
</evidence>
<dbReference type="GO" id="GO:0004824">
    <property type="term" value="F:lysine-tRNA ligase activity"/>
    <property type="evidence" value="ECO:0007669"/>
    <property type="project" value="InterPro"/>
</dbReference>
<evidence type="ECO:0000256" key="4">
    <source>
        <dbReference type="ARBA" id="ARBA00022840"/>
    </source>
</evidence>
<evidence type="ECO:0000256" key="1">
    <source>
        <dbReference type="ARBA" id="ARBA00011738"/>
    </source>
</evidence>
<dbReference type="EMBL" id="QJPH01000203">
    <property type="protein sequence ID" value="PZN82795.1"/>
    <property type="molecule type" value="Genomic_DNA"/>
</dbReference>
<comment type="catalytic activity">
    <reaction evidence="5">
        <text>D-beta-lysine + L-lysyl-[protein] + ATP = N(6)-((3R)-3,6-diaminohexanoyl)-L-lysyl-[protein] + AMP + diphosphate + H(+)</text>
        <dbReference type="Rhea" id="RHEA:83435"/>
        <dbReference type="Rhea" id="RHEA-COMP:9752"/>
        <dbReference type="Rhea" id="RHEA-COMP:20131"/>
        <dbReference type="ChEBI" id="CHEBI:15378"/>
        <dbReference type="ChEBI" id="CHEBI:29969"/>
        <dbReference type="ChEBI" id="CHEBI:30616"/>
        <dbReference type="ChEBI" id="CHEBI:33019"/>
        <dbReference type="ChEBI" id="CHEBI:84138"/>
        <dbReference type="ChEBI" id="CHEBI:156053"/>
        <dbReference type="ChEBI" id="CHEBI:456215"/>
    </reaction>
    <physiologicalReaction direction="left-to-right" evidence="5">
        <dbReference type="Rhea" id="RHEA:83436"/>
    </physiologicalReaction>
</comment>
<dbReference type="PANTHER" id="PTHR42918:SF6">
    <property type="entry name" value="ELONGATION FACTOR P--(R)-BETA-LYSINE LIGASE"/>
    <property type="match status" value="1"/>
</dbReference>
<evidence type="ECO:0000259" key="6">
    <source>
        <dbReference type="PROSITE" id="PS50862"/>
    </source>
</evidence>
<evidence type="ECO:0000256" key="2">
    <source>
        <dbReference type="ARBA" id="ARBA00022598"/>
    </source>
</evidence>
<dbReference type="AlphaFoldDB" id="A0A2W4RFM2"/>
<sequence>MSRSEPCVGWQPACGHEALRARASALKQIRDFFDERGVMEVETPLLCQASGTDPYLQPFTTTLLKPGQTKGERLYLQTSPEFAMKRLLASGSGSIYQICKAFRNEESGRHHNPEFTLLEWYRIGFGIDELIEEIEALLVALFYGKRNLAPAKRITYRQLFREMTGADPIHADLQEFHEYAKRHNIVEASVICGDNRNLWLDLLFSHIIQPQLDRGRAYFVVDYPACLPSLARKKPGDETIVERVEVFLDGLELGNGYHELADAAEQENRFDDDLTVRQKAGLPLPQKDQRLLDALAHGLPDCSGVAIGLDRLLMLMTGSDDIAQVLAFPVSIS</sequence>
<dbReference type="Proteomes" id="UP000249396">
    <property type="component" value="Unassembled WGS sequence"/>
</dbReference>
<dbReference type="GO" id="GO:0005829">
    <property type="term" value="C:cytosol"/>
    <property type="evidence" value="ECO:0007669"/>
    <property type="project" value="TreeGrafter"/>
</dbReference>
<dbReference type="InterPro" id="IPR006195">
    <property type="entry name" value="aa-tRNA-synth_II"/>
</dbReference>
<name>A0A2W4RFM2_9GAMM</name>
<keyword evidence="4" id="KW-0067">ATP-binding</keyword>
<feature type="domain" description="Aminoacyl-transfer RNA synthetases class-II family profile" evidence="6">
    <location>
        <begin position="29"/>
        <end position="329"/>
    </location>
</feature>
<comment type="caution">
    <text evidence="7">The sequence shown here is derived from an EMBL/GenBank/DDBJ whole genome shotgun (WGS) entry which is preliminary data.</text>
</comment>
<dbReference type="PRINTS" id="PR00982">
    <property type="entry name" value="TRNASYNTHLYS"/>
</dbReference>
<gene>
    <name evidence="7" type="ORF">DM484_05920</name>
</gene>
<dbReference type="Gene3D" id="3.30.930.10">
    <property type="entry name" value="Bira Bifunctional Protein, Domain 2"/>
    <property type="match status" value="1"/>
</dbReference>
<proteinExistence type="predicted"/>
<dbReference type="GO" id="GO:0006430">
    <property type="term" value="P:lysyl-tRNA aminoacylation"/>
    <property type="evidence" value="ECO:0007669"/>
    <property type="project" value="InterPro"/>
</dbReference>
<dbReference type="GO" id="GO:0000049">
    <property type="term" value="F:tRNA binding"/>
    <property type="evidence" value="ECO:0007669"/>
    <property type="project" value="TreeGrafter"/>
</dbReference>
<dbReference type="NCBIfam" id="NF006828">
    <property type="entry name" value="PRK09350.1"/>
    <property type="match status" value="1"/>
</dbReference>
<dbReference type="GO" id="GO:0005524">
    <property type="term" value="F:ATP binding"/>
    <property type="evidence" value="ECO:0007669"/>
    <property type="project" value="UniProtKB-KW"/>
</dbReference>
<dbReference type="Pfam" id="PF00152">
    <property type="entry name" value="tRNA-synt_2"/>
    <property type="match status" value="1"/>
</dbReference>
<dbReference type="InterPro" id="IPR045864">
    <property type="entry name" value="aa-tRNA-synth_II/BPL/LPL"/>
</dbReference>
<dbReference type="PANTHER" id="PTHR42918">
    <property type="entry name" value="LYSYL-TRNA SYNTHETASE"/>
    <property type="match status" value="1"/>
</dbReference>
<dbReference type="PROSITE" id="PS50862">
    <property type="entry name" value="AA_TRNA_LIGASE_II"/>
    <property type="match status" value="1"/>
</dbReference>
<reference evidence="7 8" key="1">
    <citation type="journal article" date="2018" name="Aquat. Microb. Ecol.">
        <title>Gammaproteobacterial methanotrophs dominate.</title>
        <authorList>
            <person name="Rissanen A.J."/>
            <person name="Saarenheimo J."/>
            <person name="Tiirola M."/>
            <person name="Peura S."/>
            <person name="Aalto S.L."/>
            <person name="Karvinen A."/>
            <person name="Nykanen H."/>
        </authorList>
    </citation>
    <scope>NUCLEOTIDE SEQUENCE [LARGE SCALE GENOMIC DNA]</scope>
    <source>
        <strain evidence="7">AMbin10</strain>
    </source>
</reference>
<accession>A0A2W4RFM2</accession>
<keyword evidence="2" id="KW-0436">Ligase</keyword>
<dbReference type="InterPro" id="IPR018149">
    <property type="entry name" value="Lys-tRNA-synth_II_C"/>
</dbReference>
<organism evidence="7 8">
    <name type="scientific">Candidatus Methylumidiphilus alinenensis</name>
    <dbReference type="NCBI Taxonomy" id="2202197"/>
    <lineage>
        <taxon>Bacteria</taxon>
        <taxon>Pseudomonadati</taxon>
        <taxon>Pseudomonadota</taxon>
        <taxon>Gammaproteobacteria</taxon>
        <taxon>Methylococcales</taxon>
        <taxon>Candidatus Methylumidiphilus</taxon>
    </lineage>
</organism>
<evidence type="ECO:0000256" key="5">
    <source>
        <dbReference type="ARBA" id="ARBA00052794"/>
    </source>
</evidence>
<protein>
    <submittedName>
        <fullName evidence="7">EF-P lysine aminoacylase GenX</fullName>
    </submittedName>
</protein>
<keyword evidence="3" id="KW-0547">Nucleotide-binding</keyword>